<dbReference type="AlphaFoldDB" id="A0A444LE27"/>
<comment type="caution">
    <text evidence="3">The sequence shown here is derived from an EMBL/GenBank/DDBJ whole genome shotgun (WGS) entry which is preliminary data.</text>
</comment>
<dbReference type="Proteomes" id="UP000287687">
    <property type="component" value="Unassembled WGS sequence"/>
</dbReference>
<sequence length="246" mass="26776">MRKSLRAWIIVAAAAFAALPAAATDDDMPPVDYPAIPERVADRSQFVPPGWKLEAEAKGDLDGDKRADLALVIQSEKPDLSFSGTPLVGPRMLIVAFASGEGYSMALVNHDLIPRSDNSNVEDCFDAESGGLAIGKGKLVVKLGFFATAGGWDMWTKTYAFAWKQGQMRLSRFDYRNTHRGSGKTTLTVADYDAGTLKITRGSIENDRTRTKRTKLSGPRRISLDQVGDGMDFDPSPPESSESDEE</sequence>
<accession>A0A444LE27</accession>
<keyword evidence="4" id="KW-1185">Reference proteome</keyword>
<dbReference type="OrthoDB" id="86940at2"/>
<name>A0A444LE27_9HYPH</name>
<feature type="signal peptide" evidence="2">
    <location>
        <begin position="1"/>
        <end position="23"/>
    </location>
</feature>
<organism evidence="3 4">
    <name type="scientific">Neorhizobium lilium</name>
    <dbReference type="NCBI Taxonomy" id="2503024"/>
    <lineage>
        <taxon>Bacteria</taxon>
        <taxon>Pseudomonadati</taxon>
        <taxon>Pseudomonadota</taxon>
        <taxon>Alphaproteobacteria</taxon>
        <taxon>Hyphomicrobiales</taxon>
        <taxon>Rhizobiaceae</taxon>
        <taxon>Rhizobium/Agrobacterium group</taxon>
        <taxon>Neorhizobium</taxon>
    </lineage>
</organism>
<keyword evidence="2" id="KW-0732">Signal</keyword>
<protein>
    <submittedName>
        <fullName evidence="3">Uncharacterized protein</fullName>
    </submittedName>
</protein>
<evidence type="ECO:0000256" key="2">
    <source>
        <dbReference type="SAM" id="SignalP"/>
    </source>
</evidence>
<reference evidence="3 4" key="1">
    <citation type="submission" date="2019-01" db="EMBL/GenBank/DDBJ databases">
        <title>The draft genome of Rhizobium sp. 24NR.</title>
        <authorList>
            <person name="Liu L."/>
            <person name="Liang L."/>
            <person name="Shi S."/>
            <person name="Xu L."/>
            <person name="Wang X."/>
            <person name="Li L."/>
            <person name="Zhang X."/>
        </authorList>
    </citation>
    <scope>NUCLEOTIDE SEQUENCE [LARGE SCALE GENOMIC DNA]</scope>
    <source>
        <strain evidence="3 4">24NR</strain>
    </source>
</reference>
<feature type="chain" id="PRO_5019096925" evidence="2">
    <location>
        <begin position="24"/>
        <end position="246"/>
    </location>
</feature>
<evidence type="ECO:0000313" key="4">
    <source>
        <dbReference type="Proteomes" id="UP000287687"/>
    </source>
</evidence>
<gene>
    <name evidence="3" type="ORF">EPK99_20755</name>
</gene>
<evidence type="ECO:0000313" key="3">
    <source>
        <dbReference type="EMBL" id="RWX76081.1"/>
    </source>
</evidence>
<proteinExistence type="predicted"/>
<dbReference type="EMBL" id="SBIP01000004">
    <property type="protein sequence ID" value="RWX76081.1"/>
    <property type="molecule type" value="Genomic_DNA"/>
</dbReference>
<evidence type="ECO:0000256" key="1">
    <source>
        <dbReference type="SAM" id="MobiDB-lite"/>
    </source>
</evidence>
<dbReference type="RefSeq" id="WP_128444959.1">
    <property type="nucleotide sequence ID" value="NZ_SBIP01000004.1"/>
</dbReference>
<feature type="region of interest" description="Disordered" evidence="1">
    <location>
        <begin position="207"/>
        <end position="246"/>
    </location>
</feature>